<dbReference type="Proteomes" id="UP000288805">
    <property type="component" value="Unassembled WGS sequence"/>
</dbReference>
<evidence type="ECO:0000256" key="6">
    <source>
        <dbReference type="ARBA" id="ARBA00023277"/>
    </source>
</evidence>
<keyword evidence="8" id="KW-0624">Polysaccharide degradation</keyword>
<keyword evidence="4" id="KW-0378">Hydrolase</keyword>
<gene>
    <name evidence="10" type="primary">VvCHDp001331</name>
    <name evidence="10" type="ORF">CK203_065637</name>
</gene>
<name>A0A438FPB6_VITVI</name>
<keyword evidence="7" id="KW-0326">Glycosidase</keyword>
<dbReference type="InterPro" id="IPR001701">
    <property type="entry name" value="Glyco_hydro_9"/>
</dbReference>
<keyword evidence="6" id="KW-0119">Carbohydrate metabolism</keyword>
<dbReference type="InterPro" id="IPR012341">
    <property type="entry name" value="6hp_glycosidase-like_sf"/>
</dbReference>
<dbReference type="PANTHER" id="PTHR22298">
    <property type="entry name" value="ENDO-1,4-BETA-GLUCANASE"/>
    <property type="match status" value="1"/>
</dbReference>
<evidence type="ECO:0000256" key="2">
    <source>
        <dbReference type="ARBA" id="ARBA00007072"/>
    </source>
</evidence>
<comment type="catalytic activity">
    <reaction evidence="1">
        <text>Endohydrolysis of (1-&gt;4)-beta-D-glucosidic linkages in cellulose, lichenin and cereal beta-D-glucans.</text>
        <dbReference type="EC" id="3.2.1.4"/>
    </reaction>
</comment>
<reference evidence="10 11" key="1">
    <citation type="journal article" date="2018" name="PLoS Genet.">
        <title>Population sequencing reveals clonal diversity and ancestral inbreeding in the grapevine cultivar Chardonnay.</title>
        <authorList>
            <person name="Roach M.J."/>
            <person name="Johnson D.L."/>
            <person name="Bohlmann J."/>
            <person name="van Vuuren H.J."/>
            <person name="Jones S.J."/>
            <person name="Pretorius I.S."/>
            <person name="Schmidt S.A."/>
            <person name="Borneman A.R."/>
        </authorList>
    </citation>
    <scope>NUCLEOTIDE SEQUENCE [LARGE SCALE GENOMIC DNA]</scope>
    <source>
        <strain evidence="11">cv. Chardonnay</strain>
        <tissue evidence="10">Leaf</tissue>
    </source>
</reference>
<dbReference type="GO" id="GO:0008810">
    <property type="term" value="F:cellulase activity"/>
    <property type="evidence" value="ECO:0007669"/>
    <property type="project" value="UniProtKB-EC"/>
</dbReference>
<evidence type="ECO:0000256" key="4">
    <source>
        <dbReference type="ARBA" id="ARBA00022801"/>
    </source>
</evidence>
<evidence type="ECO:0000313" key="10">
    <source>
        <dbReference type="EMBL" id="RVW61810.1"/>
    </source>
</evidence>
<dbReference type="EMBL" id="QGNW01000805">
    <property type="protein sequence ID" value="RVW61810.1"/>
    <property type="molecule type" value="Genomic_DNA"/>
</dbReference>
<protein>
    <recommendedName>
        <fullName evidence="3">cellulase</fullName>
        <ecNumber evidence="3">3.2.1.4</ecNumber>
    </recommendedName>
</protein>
<evidence type="ECO:0000259" key="9">
    <source>
        <dbReference type="Pfam" id="PF00759"/>
    </source>
</evidence>
<dbReference type="Pfam" id="PF00759">
    <property type="entry name" value="Glyco_hydro_9"/>
    <property type="match status" value="1"/>
</dbReference>
<evidence type="ECO:0000256" key="7">
    <source>
        <dbReference type="ARBA" id="ARBA00023295"/>
    </source>
</evidence>
<feature type="domain" description="Glycoside hydrolase family 9" evidence="9">
    <location>
        <begin position="42"/>
        <end position="88"/>
    </location>
</feature>
<organism evidence="10 11">
    <name type="scientific">Vitis vinifera</name>
    <name type="common">Grape</name>
    <dbReference type="NCBI Taxonomy" id="29760"/>
    <lineage>
        <taxon>Eukaryota</taxon>
        <taxon>Viridiplantae</taxon>
        <taxon>Streptophyta</taxon>
        <taxon>Embryophyta</taxon>
        <taxon>Tracheophyta</taxon>
        <taxon>Spermatophyta</taxon>
        <taxon>Magnoliopsida</taxon>
        <taxon>eudicotyledons</taxon>
        <taxon>Gunneridae</taxon>
        <taxon>Pentapetalae</taxon>
        <taxon>rosids</taxon>
        <taxon>Vitales</taxon>
        <taxon>Vitaceae</taxon>
        <taxon>Viteae</taxon>
        <taxon>Vitis</taxon>
    </lineage>
</organism>
<dbReference type="GO" id="GO:0030245">
    <property type="term" value="P:cellulose catabolic process"/>
    <property type="evidence" value="ECO:0007669"/>
    <property type="project" value="UniProtKB-KW"/>
</dbReference>
<evidence type="ECO:0000256" key="5">
    <source>
        <dbReference type="ARBA" id="ARBA00023001"/>
    </source>
</evidence>
<evidence type="ECO:0000256" key="8">
    <source>
        <dbReference type="ARBA" id="ARBA00023326"/>
    </source>
</evidence>
<dbReference type="SUPFAM" id="SSF48208">
    <property type="entry name" value="Six-hairpin glycosidases"/>
    <property type="match status" value="1"/>
</dbReference>
<sequence length="88" mass="9385">MQHPVLPFHCPLVNLYQMAPKSLLGLGFSLLLLLQGAVSVDYGSALTKSILYFEAQRSGKLPSNQRAKWRGDSALKDGGDAGVDLVGG</sequence>
<comment type="caution">
    <text evidence="10">The sequence shown here is derived from an EMBL/GenBank/DDBJ whole genome shotgun (WGS) entry which is preliminary data.</text>
</comment>
<evidence type="ECO:0000256" key="1">
    <source>
        <dbReference type="ARBA" id="ARBA00000966"/>
    </source>
</evidence>
<dbReference type="EC" id="3.2.1.4" evidence="3"/>
<proteinExistence type="inferred from homology"/>
<accession>A0A438FPB6</accession>
<dbReference type="AlphaFoldDB" id="A0A438FPB6"/>
<dbReference type="InterPro" id="IPR008928">
    <property type="entry name" value="6-hairpin_glycosidase_sf"/>
</dbReference>
<keyword evidence="5" id="KW-0136">Cellulose degradation</keyword>
<evidence type="ECO:0000313" key="11">
    <source>
        <dbReference type="Proteomes" id="UP000288805"/>
    </source>
</evidence>
<dbReference type="Gene3D" id="1.50.10.10">
    <property type="match status" value="1"/>
</dbReference>
<comment type="similarity">
    <text evidence="2">Belongs to the glycosyl hydrolase 9 (cellulase E) family.</text>
</comment>
<evidence type="ECO:0000256" key="3">
    <source>
        <dbReference type="ARBA" id="ARBA00012601"/>
    </source>
</evidence>